<dbReference type="Pfam" id="PF06074">
    <property type="entry name" value="Portal_Mu"/>
    <property type="match status" value="1"/>
</dbReference>
<dbReference type="InterPro" id="IPR009279">
    <property type="entry name" value="Portal_Mu"/>
</dbReference>
<dbReference type="AlphaFoldDB" id="A0A1S7DV51"/>
<dbReference type="RefSeq" id="WP_079208168.1">
    <property type="nucleotide sequence ID" value="NZ_CP011859.1"/>
</dbReference>
<reference evidence="3 4" key="1">
    <citation type="submission" date="2015-06" db="EMBL/GenBank/DDBJ databases">
        <title>R. anatipestifer strain HXb2 is the most virulent strain so far, and the genome sequence would help us uncover the pathogenesis.</title>
        <authorList>
            <person name="Hu Q."/>
            <person name="Qi J."/>
            <person name="Bo H."/>
            <person name="Liu G."/>
            <person name="Tao M."/>
            <person name="Ding Y."/>
            <person name="Xue Y."/>
        </authorList>
    </citation>
    <scope>NUCLEOTIDE SEQUENCE [LARGE SCALE GENOMIC DNA]</scope>
    <source>
        <strain evidence="3 4">HXb2</strain>
    </source>
</reference>
<proteinExistence type="predicted"/>
<dbReference type="Pfam" id="PF04233">
    <property type="entry name" value="Phage_Mu_F"/>
    <property type="match status" value="1"/>
</dbReference>
<dbReference type="EMBL" id="CP011859">
    <property type="protein sequence ID" value="AQY22986.1"/>
    <property type="molecule type" value="Genomic_DNA"/>
</dbReference>
<dbReference type="InterPro" id="IPR006528">
    <property type="entry name" value="Phage_head_morphogenesis_dom"/>
</dbReference>
<gene>
    <name evidence="3" type="ORF">AB406_2046</name>
</gene>
<evidence type="ECO:0000259" key="2">
    <source>
        <dbReference type="Pfam" id="PF18810"/>
    </source>
</evidence>
<dbReference type="NCBIfam" id="TIGR01641">
    <property type="entry name" value="phageSPP1_gp7"/>
    <property type="match status" value="1"/>
</dbReference>
<dbReference type="Proteomes" id="UP000189883">
    <property type="component" value="Chromosome"/>
</dbReference>
<dbReference type="Pfam" id="PF18810">
    <property type="entry name" value="PBECR2"/>
    <property type="match status" value="1"/>
</dbReference>
<protein>
    <recommendedName>
        <fullName evidence="5">DUF935 family protein</fullName>
    </recommendedName>
</protein>
<sequence length="859" mass="99765">MKLFGYDIKVKKQAVSAKTEDGFSRGRKNPKIIQIVESFKDSSRKDIQKWRQALLLARHPENPKTTLLHDLIDDLMTDGHLQSQIQMRKSSTLNTDFRVINRRTGEENEEITFTIQQQWFYNFLEVCIDTILRGYSVIEFEEFNGDKIKFNLIPRRNIAPTKHRLYPDTTKDQYIDYTLPQFTEWVLPIGDKSDLGVLNNIVPNLIWKRNVMQAWAEFCEKFGMPLITATTNTTDTRVVDSVHEMLLSIGEAGVGTFPQGTEIKYQEANRTDAYNVYLQFMQSNANEISKQLVGSATLSDQNNNRSQTEVHERSLDFKIAQADKRMIQFIVNDLLFPMLKRHGYNIGDDDIFEFKMIEQEVDLPQLWNITSGLIDKGYFVDQEWISKTFNIPIESKKKISTQTPNVASAYFPIAIGTSEERYPFTCDCGEHVVAVAQPSKEQIQKFSDQLAKYIFEGKDTLGIEGQIISEEANLMLSALRDNFKTFNDYEGDDHLALQLMEYNLFEFSASKTESRLASMRGLLIDPETKQIRDFASFRVECDKVMDKYNKHWLETEYNLSIAVGQNSAQYIRFMAEKNTVTSFVKYQTAGDSNVRPQHQILNGKIFSLDDKEAMELYPPNGYGCRCEMIQYLGDPKGKVTRGIEAKNSIYANDPKYKKSQFEINRGDLKQVFTKKQFYSDIKGLPEKINKMTFDKYLDFDGNQILKKWEDFKNDLKPILLDKTITSDNVNELFKPLENSKKKMGFEDYIGRKMVLDKSVFGKHTKGKYVSDEEQRHLLFPHIEDILKNPSEVWLSAHDKKGFQTNYIKHYKDMSILVSTTLNEEMKGIQIETWFKIDYDKPLERRKGILIHRNKKKTKK</sequence>
<evidence type="ECO:0008006" key="5">
    <source>
        <dbReference type="Google" id="ProtNLM"/>
    </source>
</evidence>
<feature type="domain" description="Phage head morphogenesis" evidence="1">
    <location>
        <begin position="519"/>
        <end position="629"/>
    </location>
</feature>
<dbReference type="InterPro" id="IPR041110">
    <property type="entry name" value="PBECR2"/>
</dbReference>
<evidence type="ECO:0000313" key="3">
    <source>
        <dbReference type="EMBL" id="AQY22986.1"/>
    </source>
</evidence>
<accession>A0A1S7DV51</accession>
<evidence type="ECO:0000313" key="4">
    <source>
        <dbReference type="Proteomes" id="UP000189883"/>
    </source>
</evidence>
<organism evidence="3 4">
    <name type="scientific">Riemerella anatipestifer</name>
    <name type="common">Moraxella anatipestifer</name>
    <dbReference type="NCBI Taxonomy" id="34085"/>
    <lineage>
        <taxon>Bacteria</taxon>
        <taxon>Pseudomonadati</taxon>
        <taxon>Bacteroidota</taxon>
        <taxon>Flavobacteriia</taxon>
        <taxon>Flavobacteriales</taxon>
        <taxon>Weeksellaceae</taxon>
        <taxon>Riemerella</taxon>
    </lineage>
</organism>
<evidence type="ECO:0000259" key="1">
    <source>
        <dbReference type="Pfam" id="PF04233"/>
    </source>
</evidence>
<feature type="domain" description="Phage-Barnase-EndoU-ColicinE5/D-RelE like nuclease 2" evidence="2">
    <location>
        <begin position="743"/>
        <end position="852"/>
    </location>
</feature>
<name>A0A1S7DV51_RIEAN</name>